<dbReference type="SUPFAM" id="SSF103473">
    <property type="entry name" value="MFS general substrate transporter"/>
    <property type="match status" value="1"/>
</dbReference>
<feature type="transmembrane region" description="Helical" evidence="7">
    <location>
        <begin position="375"/>
        <end position="396"/>
    </location>
</feature>
<feature type="transmembrane region" description="Helical" evidence="7">
    <location>
        <begin position="346"/>
        <end position="369"/>
    </location>
</feature>
<dbReference type="RefSeq" id="WP_181308607.1">
    <property type="nucleotide sequence ID" value="NZ_PVNG01000029.1"/>
</dbReference>
<feature type="transmembrane region" description="Helical" evidence="7">
    <location>
        <begin position="37"/>
        <end position="58"/>
    </location>
</feature>
<evidence type="ECO:0000313" key="9">
    <source>
        <dbReference type="Proteomes" id="UP000238312"/>
    </source>
</evidence>
<sequence>MGGIRDLLGANRDYRRLLSAGLISQTGDWVVSTGLAYHVYVLTGSTLSSAAMLLAGRLPDVLLGSAAGVLADRWDRRRLLVIADVLLALGLLPLLAVREPGQAWIVYGVALWTGVVSTVLFPAQKALVPQIVSSTQLLRANALQGQTGQAARLLGALVGGAAVGAGGLAAVVWIGVAGFVVSALLLSGLRGPGRAPAATTTIGGQWVSGLRLAGSDRGVRLLVTYMVITGLGEGVFATLAAPFVADVLDGSADAYGLFLSAQAVGGIAGGLLIAARLGDVTPRVLFGWGTVVFGLADLALFTYPLMTRELWPAFALIALAGLPAAAAMAGLTTYAQTVTGGDRLGAVFGLLASAHAATSLLGMALAGLLGNRLGIVPMLCLHAGGLITAGTLVVAATRRSSRRP</sequence>
<dbReference type="GO" id="GO:0005886">
    <property type="term" value="C:plasma membrane"/>
    <property type="evidence" value="ECO:0007669"/>
    <property type="project" value="UniProtKB-SubCell"/>
</dbReference>
<feature type="transmembrane region" description="Helical" evidence="7">
    <location>
        <begin position="79"/>
        <end position="97"/>
    </location>
</feature>
<dbReference type="CDD" id="cd06173">
    <property type="entry name" value="MFS_MefA_like"/>
    <property type="match status" value="1"/>
</dbReference>
<evidence type="ECO:0000256" key="1">
    <source>
        <dbReference type="ARBA" id="ARBA00004651"/>
    </source>
</evidence>
<organism evidence="8 9">
    <name type="scientific">Nonomuraea fuscirosea</name>
    <dbReference type="NCBI Taxonomy" id="1291556"/>
    <lineage>
        <taxon>Bacteria</taxon>
        <taxon>Bacillati</taxon>
        <taxon>Actinomycetota</taxon>
        <taxon>Actinomycetes</taxon>
        <taxon>Streptosporangiales</taxon>
        <taxon>Streptosporangiaceae</taxon>
        <taxon>Nonomuraea</taxon>
    </lineage>
</organism>
<dbReference type="Proteomes" id="UP000238312">
    <property type="component" value="Unassembled WGS sequence"/>
</dbReference>
<feature type="transmembrane region" description="Helical" evidence="7">
    <location>
        <begin position="311"/>
        <end position="334"/>
    </location>
</feature>
<keyword evidence="4 7" id="KW-0812">Transmembrane</keyword>
<keyword evidence="5 7" id="KW-1133">Transmembrane helix</keyword>
<accession>A0A2T0M6F1</accession>
<keyword evidence="6 7" id="KW-0472">Membrane</keyword>
<feature type="transmembrane region" description="Helical" evidence="7">
    <location>
        <begin position="103"/>
        <end position="123"/>
    </location>
</feature>
<feature type="transmembrane region" description="Helical" evidence="7">
    <location>
        <begin position="284"/>
        <end position="305"/>
    </location>
</feature>
<feature type="transmembrane region" description="Helical" evidence="7">
    <location>
        <begin position="197"/>
        <end position="214"/>
    </location>
</feature>
<protein>
    <submittedName>
        <fullName evidence="8">Na+/melibiose symporter-like transporter</fullName>
    </submittedName>
</protein>
<evidence type="ECO:0000256" key="3">
    <source>
        <dbReference type="ARBA" id="ARBA00022475"/>
    </source>
</evidence>
<comment type="caution">
    <text evidence="8">The sequence shown here is derived from an EMBL/GenBank/DDBJ whole genome shotgun (WGS) entry which is preliminary data.</text>
</comment>
<evidence type="ECO:0000256" key="4">
    <source>
        <dbReference type="ARBA" id="ARBA00022692"/>
    </source>
</evidence>
<dbReference type="InterPro" id="IPR036259">
    <property type="entry name" value="MFS_trans_sf"/>
</dbReference>
<keyword evidence="3" id="KW-1003">Cell membrane</keyword>
<evidence type="ECO:0000256" key="6">
    <source>
        <dbReference type="ARBA" id="ARBA00023136"/>
    </source>
</evidence>
<dbReference type="PANTHER" id="PTHR23513:SF6">
    <property type="entry name" value="MAJOR FACILITATOR SUPERFAMILY ASSOCIATED DOMAIN-CONTAINING PROTEIN"/>
    <property type="match status" value="1"/>
</dbReference>
<dbReference type="Gene3D" id="1.20.1250.20">
    <property type="entry name" value="MFS general substrate transporter like domains"/>
    <property type="match status" value="1"/>
</dbReference>
<keyword evidence="2" id="KW-0813">Transport</keyword>
<feature type="transmembrane region" description="Helical" evidence="7">
    <location>
        <begin position="257"/>
        <end position="277"/>
    </location>
</feature>
<dbReference type="PANTHER" id="PTHR23513">
    <property type="entry name" value="INTEGRAL MEMBRANE EFFLUX PROTEIN-RELATED"/>
    <property type="match status" value="1"/>
</dbReference>
<keyword evidence="9" id="KW-1185">Reference proteome</keyword>
<proteinExistence type="predicted"/>
<name>A0A2T0M6F1_9ACTN</name>
<gene>
    <name evidence="8" type="ORF">B0I32_129130</name>
</gene>
<reference evidence="8 9" key="1">
    <citation type="submission" date="2018-03" db="EMBL/GenBank/DDBJ databases">
        <title>Genomic Encyclopedia of Type Strains, Phase III (KMG-III): the genomes of soil and plant-associated and newly described type strains.</title>
        <authorList>
            <person name="Whitman W."/>
        </authorList>
    </citation>
    <scope>NUCLEOTIDE SEQUENCE [LARGE SCALE GENOMIC DNA]</scope>
    <source>
        <strain evidence="8 9">CGMCC 4.7104</strain>
    </source>
</reference>
<dbReference type="AlphaFoldDB" id="A0A2T0M6F1"/>
<evidence type="ECO:0000256" key="5">
    <source>
        <dbReference type="ARBA" id="ARBA00022989"/>
    </source>
</evidence>
<dbReference type="EMBL" id="PVNG01000029">
    <property type="protein sequence ID" value="PRX53012.1"/>
    <property type="molecule type" value="Genomic_DNA"/>
</dbReference>
<evidence type="ECO:0000256" key="2">
    <source>
        <dbReference type="ARBA" id="ARBA00022448"/>
    </source>
</evidence>
<dbReference type="Pfam" id="PF05977">
    <property type="entry name" value="MFS_3"/>
    <property type="match status" value="1"/>
</dbReference>
<evidence type="ECO:0000256" key="7">
    <source>
        <dbReference type="SAM" id="Phobius"/>
    </source>
</evidence>
<comment type="subcellular location">
    <subcellularLocation>
        <location evidence="1">Cell membrane</location>
        <topology evidence="1">Multi-pass membrane protein</topology>
    </subcellularLocation>
</comment>
<feature type="transmembrane region" description="Helical" evidence="7">
    <location>
        <begin position="153"/>
        <end position="185"/>
    </location>
</feature>
<dbReference type="InterPro" id="IPR010290">
    <property type="entry name" value="TM_effector"/>
</dbReference>
<feature type="transmembrane region" description="Helical" evidence="7">
    <location>
        <begin position="221"/>
        <end position="245"/>
    </location>
</feature>
<evidence type="ECO:0000313" key="8">
    <source>
        <dbReference type="EMBL" id="PRX53012.1"/>
    </source>
</evidence>